<gene>
    <name evidence="1" type="ORF">LMH87_002788</name>
</gene>
<comment type="caution">
    <text evidence="1">The sequence shown here is derived from an EMBL/GenBank/DDBJ whole genome shotgun (WGS) entry which is preliminary data.</text>
</comment>
<name>A0A9W8UHD3_AKAMU</name>
<evidence type="ECO:0000313" key="2">
    <source>
        <dbReference type="Proteomes" id="UP001144673"/>
    </source>
</evidence>
<sequence>MSQVELQLVMIPLDWWVEAALHRTGSRTLPPLTPALSSLALATRPEPAQLPPEFKHFSARFAEWIRRGNCWQVARTDFA</sequence>
<organism evidence="1 2">
    <name type="scientific">Akanthomyces muscarius</name>
    <name type="common">Entomopathogenic fungus</name>
    <name type="synonym">Lecanicillium muscarium</name>
    <dbReference type="NCBI Taxonomy" id="2231603"/>
    <lineage>
        <taxon>Eukaryota</taxon>
        <taxon>Fungi</taxon>
        <taxon>Dikarya</taxon>
        <taxon>Ascomycota</taxon>
        <taxon>Pezizomycotina</taxon>
        <taxon>Sordariomycetes</taxon>
        <taxon>Hypocreomycetidae</taxon>
        <taxon>Hypocreales</taxon>
        <taxon>Cordycipitaceae</taxon>
        <taxon>Akanthomyces</taxon>
    </lineage>
</organism>
<protein>
    <submittedName>
        <fullName evidence="1">Uncharacterized protein</fullName>
    </submittedName>
</protein>
<dbReference type="Proteomes" id="UP001144673">
    <property type="component" value="Chromosome 3"/>
</dbReference>
<accession>A0A9W8UHD3</accession>
<evidence type="ECO:0000313" key="1">
    <source>
        <dbReference type="EMBL" id="KAJ4148311.1"/>
    </source>
</evidence>
<dbReference type="AlphaFoldDB" id="A0A9W8UHD3"/>
<dbReference type="EMBL" id="JAJHUN010000010">
    <property type="protein sequence ID" value="KAJ4148311.1"/>
    <property type="molecule type" value="Genomic_DNA"/>
</dbReference>
<proteinExistence type="predicted"/>
<keyword evidence="2" id="KW-1185">Reference proteome</keyword>
<dbReference type="KEGG" id="amus:LMH87_002788"/>
<reference evidence="1" key="1">
    <citation type="journal article" date="2023" name="Access Microbiol">
        <title>De-novo genome assembly for Akanthomyces muscarius, a biocontrol agent of insect agricultural pests.</title>
        <authorList>
            <person name="Erdos Z."/>
            <person name="Studholme D.J."/>
            <person name="Raymond B."/>
            <person name="Sharma M."/>
        </authorList>
    </citation>
    <scope>NUCLEOTIDE SEQUENCE</scope>
    <source>
        <strain evidence="1">Ve6</strain>
    </source>
</reference>
<dbReference type="GeneID" id="80889947"/>
<dbReference type="RefSeq" id="XP_056051252.1">
    <property type="nucleotide sequence ID" value="XM_056194301.1"/>
</dbReference>